<protein>
    <submittedName>
        <fullName evidence="1">Uncharacterized protein</fullName>
    </submittedName>
</protein>
<proteinExistence type="predicted"/>
<keyword evidence="2" id="KW-1185">Reference proteome</keyword>
<reference evidence="1" key="1">
    <citation type="submission" date="2020-05" db="EMBL/GenBank/DDBJ databases">
        <title>Large-scale comparative analyses of tick genomes elucidate their genetic diversity and vector capacities.</title>
        <authorList>
            <person name="Jia N."/>
            <person name="Wang J."/>
            <person name="Shi W."/>
            <person name="Du L."/>
            <person name="Sun Y."/>
            <person name="Zhan W."/>
            <person name="Jiang J."/>
            <person name="Wang Q."/>
            <person name="Zhang B."/>
            <person name="Ji P."/>
            <person name="Sakyi L.B."/>
            <person name="Cui X."/>
            <person name="Yuan T."/>
            <person name="Jiang B."/>
            <person name="Yang W."/>
            <person name="Lam T.T.-Y."/>
            <person name="Chang Q."/>
            <person name="Ding S."/>
            <person name="Wang X."/>
            <person name="Zhu J."/>
            <person name="Ruan X."/>
            <person name="Zhao L."/>
            <person name="Wei J."/>
            <person name="Que T."/>
            <person name="Du C."/>
            <person name="Cheng J."/>
            <person name="Dai P."/>
            <person name="Han X."/>
            <person name="Huang E."/>
            <person name="Gao Y."/>
            <person name="Liu J."/>
            <person name="Shao H."/>
            <person name="Ye R."/>
            <person name="Li L."/>
            <person name="Wei W."/>
            <person name="Wang X."/>
            <person name="Wang C."/>
            <person name="Yang T."/>
            <person name="Huo Q."/>
            <person name="Li W."/>
            <person name="Guo W."/>
            <person name="Chen H."/>
            <person name="Zhou L."/>
            <person name="Ni X."/>
            <person name="Tian J."/>
            <person name="Zhou Y."/>
            <person name="Sheng Y."/>
            <person name="Liu T."/>
            <person name="Pan Y."/>
            <person name="Xia L."/>
            <person name="Li J."/>
            <person name="Zhao F."/>
            <person name="Cao W."/>
        </authorList>
    </citation>
    <scope>NUCLEOTIDE SEQUENCE</scope>
    <source>
        <strain evidence="1">Dsil-2018</strain>
    </source>
</reference>
<name>A0ACB8DBU5_DERSI</name>
<comment type="caution">
    <text evidence="1">The sequence shown here is derived from an EMBL/GenBank/DDBJ whole genome shotgun (WGS) entry which is preliminary data.</text>
</comment>
<dbReference type="Proteomes" id="UP000821865">
    <property type="component" value="Chromosome 2"/>
</dbReference>
<evidence type="ECO:0000313" key="1">
    <source>
        <dbReference type="EMBL" id="KAH7965501.1"/>
    </source>
</evidence>
<organism evidence="1 2">
    <name type="scientific">Dermacentor silvarum</name>
    <name type="common">Tick</name>
    <dbReference type="NCBI Taxonomy" id="543639"/>
    <lineage>
        <taxon>Eukaryota</taxon>
        <taxon>Metazoa</taxon>
        <taxon>Ecdysozoa</taxon>
        <taxon>Arthropoda</taxon>
        <taxon>Chelicerata</taxon>
        <taxon>Arachnida</taxon>
        <taxon>Acari</taxon>
        <taxon>Parasitiformes</taxon>
        <taxon>Ixodida</taxon>
        <taxon>Ixodoidea</taxon>
        <taxon>Ixodidae</taxon>
        <taxon>Rhipicephalinae</taxon>
        <taxon>Dermacentor</taxon>
    </lineage>
</organism>
<dbReference type="EMBL" id="CM023471">
    <property type="protein sequence ID" value="KAH7965501.1"/>
    <property type="molecule type" value="Genomic_DNA"/>
</dbReference>
<sequence length="130" mass="14136">MRTILIEYGTDATLFSLAASVGAGSAGCALANRLTADGTSSVLLLEAGGLEDAAAQVPFFSVLLQRTDVDWDYTTERQHNASLSVDDQTQPEQMVSIRCRIGVRALSVLHRLFMYWAPGEVRKFSAKLIN</sequence>
<gene>
    <name evidence="1" type="ORF">HPB49_008487</name>
</gene>
<accession>A0ACB8DBU5</accession>
<evidence type="ECO:0000313" key="2">
    <source>
        <dbReference type="Proteomes" id="UP000821865"/>
    </source>
</evidence>